<organism evidence="1 2">
    <name type="scientific">Caballeronia sordidicola</name>
    <name type="common">Burkholderia sordidicola</name>
    <dbReference type="NCBI Taxonomy" id="196367"/>
    <lineage>
        <taxon>Bacteria</taxon>
        <taxon>Pseudomonadati</taxon>
        <taxon>Pseudomonadota</taxon>
        <taxon>Betaproteobacteria</taxon>
        <taxon>Burkholderiales</taxon>
        <taxon>Burkholderiaceae</taxon>
        <taxon>Caballeronia</taxon>
    </lineage>
</organism>
<reference evidence="1 2" key="1">
    <citation type="submission" date="2016-01" db="EMBL/GenBank/DDBJ databases">
        <authorList>
            <person name="Oliw E.H."/>
        </authorList>
    </citation>
    <scope>NUCLEOTIDE SEQUENCE [LARGE SCALE GENOMIC DNA]</scope>
    <source>
        <strain evidence="1">LMG 22029</strain>
    </source>
</reference>
<name>A0A158HG34_CABSO</name>
<proteinExistence type="predicted"/>
<dbReference type="EMBL" id="FCOC02000017">
    <property type="protein sequence ID" value="SAL43338.1"/>
    <property type="molecule type" value="Genomic_DNA"/>
</dbReference>
<accession>A0A158HG34</accession>
<sequence length="116" mass="12968">MPIWSPASLEAEPKISLLSWHIIETELDECHFIGVRPDTKAARISSPIYQFDSLSKLGVTSTGRRYQLIGDPGWSYDTVYLLVNWARQYGVISCDDVTDSFLGSSPQRVFGGTLLQ</sequence>
<dbReference type="Proteomes" id="UP000054893">
    <property type="component" value="Unassembled WGS sequence"/>
</dbReference>
<dbReference type="RefSeq" id="WP_063493265.1">
    <property type="nucleotide sequence ID" value="NZ_FCOC02000017.1"/>
</dbReference>
<dbReference type="OrthoDB" id="8902190at2"/>
<dbReference type="AlphaFoldDB" id="A0A158HG34"/>
<evidence type="ECO:0000313" key="2">
    <source>
        <dbReference type="Proteomes" id="UP000054893"/>
    </source>
</evidence>
<protein>
    <submittedName>
        <fullName evidence="1">Uncharacterized protein</fullName>
    </submittedName>
</protein>
<evidence type="ECO:0000313" key="1">
    <source>
        <dbReference type="EMBL" id="SAL43338.1"/>
    </source>
</evidence>
<gene>
    <name evidence="1" type="ORF">AWB64_04597</name>
</gene>